<gene>
    <name evidence="1" type="ORF">EMH_0062440</name>
</gene>
<name>U6K625_9EIME</name>
<dbReference type="AlphaFoldDB" id="U6K625"/>
<evidence type="ECO:0000313" key="1">
    <source>
        <dbReference type="EMBL" id="CDJ30923.1"/>
    </source>
</evidence>
<accession>U6K625</accession>
<evidence type="ECO:0000313" key="2">
    <source>
        <dbReference type="Proteomes" id="UP000030744"/>
    </source>
</evidence>
<dbReference type="VEuPathDB" id="ToxoDB:EMH_0062440"/>
<sequence>MMGRLSALRTDIAPRLHDILGLLRNLRSSRVAFIAAEPTAMMGRLSALRTDIAPLVCRSGPFWPDPRGDLACN</sequence>
<dbReference type="GeneID" id="25380841"/>
<reference evidence="1" key="1">
    <citation type="submission" date="2013-10" db="EMBL/GenBank/DDBJ databases">
        <title>Genomic analysis of the causative agents of coccidiosis in chickens.</title>
        <authorList>
            <person name="Reid A.J."/>
            <person name="Blake D."/>
            <person name="Billington K."/>
            <person name="Browne H."/>
            <person name="Dunn M."/>
            <person name="Hung S."/>
            <person name="Kawahara F."/>
            <person name="Miranda-Saavedra D."/>
            <person name="Mourier T."/>
            <person name="Nagra H."/>
            <person name="Otto T.D."/>
            <person name="Rawlings N."/>
            <person name="Sanchez A."/>
            <person name="Sanders M."/>
            <person name="Subramaniam C."/>
            <person name="Tay Y."/>
            <person name="Dear P."/>
            <person name="Doerig C."/>
            <person name="Gruber A."/>
            <person name="Parkinson J."/>
            <person name="Shirley M."/>
            <person name="Wan K.L."/>
            <person name="Berriman M."/>
            <person name="Tomley F."/>
            <person name="Pain A."/>
        </authorList>
    </citation>
    <scope>NUCLEOTIDE SEQUENCE [LARGE SCALE GENOMIC DNA]</scope>
    <source>
        <strain evidence="1">Houghton</strain>
    </source>
</reference>
<protein>
    <submittedName>
        <fullName evidence="1">Uncharacterized protein</fullName>
    </submittedName>
</protein>
<dbReference type="EMBL" id="HG682892">
    <property type="protein sequence ID" value="CDJ30923.1"/>
    <property type="molecule type" value="Genomic_DNA"/>
</dbReference>
<organism evidence="1 2">
    <name type="scientific">Eimeria mitis</name>
    <dbReference type="NCBI Taxonomy" id="44415"/>
    <lineage>
        <taxon>Eukaryota</taxon>
        <taxon>Sar</taxon>
        <taxon>Alveolata</taxon>
        <taxon>Apicomplexa</taxon>
        <taxon>Conoidasida</taxon>
        <taxon>Coccidia</taxon>
        <taxon>Eucoccidiorida</taxon>
        <taxon>Eimeriorina</taxon>
        <taxon>Eimeriidae</taxon>
        <taxon>Eimeria</taxon>
    </lineage>
</organism>
<dbReference type="Proteomes" id="UP000030744">
    <property type="component" value="Unassembled WGS sequence"/>
</dbReference>
<dbReference type="RefSeq" id="XP_013353488.1">
    <property type="nucleotide sequence ID" value="XM_013498034.1"/>
</dbReference>
<reference evidence="1" key="2">
    <citation type="submission" date="2013-10" db="EMBL/GenBank/DDBJ databases">
        <authorList>
            <person name="Aslett M."/>
        </authorList>
    </citation>
    <scope>NUCLEOTIDE SEQUENCE [LARGE SCALE GENOMIC DNA]</scope>
    <source>
        <strain evidence="1">Houghton</strain>
    </source>
</reference>
<proteinExistence type="predicted"/>
<keyword evidence="2" id="KW-1185">Reference proteome</keyword>